<dbReference type="SUPFAM" id="SSF160240">
    <property type="entry name" value="Cation efflux protein cytoplasmic domain-like"/>
    <property type="match status" value="1"/>
</dbReference>
<gene>
    <name evidence="2" type="ORF">NAG76_13910</name>
</gene>
<organism evidence="2 3">
    <name type="scientific">Candidatus Pristimantibacillus lignocellulolyticus</name>
    <dbReference type="NCBI Taxonomy" id="2994561"/>
    <lineage>
        <taxon>Bacteria</taxon>
        <taxon>Bacillati</taxon>
        <taxon>Bacillota</taxon>
        <taxon>Bacilli</taxon>
        <taxon>Bacillales</taxon>
        <taxon>Paenibacillaceae</taxon>
        <taxon>Candidatus Pristimantibacillus</taxon>
    </lineage>
</organism>
<evidence type="ECO:0000313" key="2">
    <source>
        <dbReference type="EMBL" id="URN92937.1"/>
    </source>
</evidence>
<sequence length="130" mass="14738">MSVDVEKQKSLLNKLMMFFSKSHLSHNCNNDSDSTERILQVVQRINGVVAIESCEAKEQGHYVVASLTINVNPKITVQEGQDIAKRVRMLLMHRFTHLTDVVVHVKPFAPDYPYKSNHSAAHDEVPTILQ</sequence>
<dbReference type="AlphaFoldDB" id="A0A9J6ZAR9"/>
<reference evidence="2" key="1">
    <citation type="submission" date="2022-05" db="EMBL/GenBank/DDBJ databases">
        <title>Novel bacterial taxa in a minimal lignocellulolytic consortium and its capacity to transform plastics disclosed by genome-resolved metagenomics.</title>
        <authorList>
            <person name="Rodriguez C.A.D."/>
            <person name="Diaz-Garcia L."/>
            <person name="Herrera K."/>
            <person name="Tarazona N.A."/>
            <person name="Sproer C."/>
            <person name="Overmann J."/>
            <person name="Jimenez D.J."/>
        </authorList>
    </citation>
    <scope>NUCLEOTIDE SEQUENCE</scope>
    <source>
        <strain evidence="2">MAG5</strain>
    </source>
</reference>
<dbReference type="EMBL" id="CP097899">
    <property type="protein sequence ID" value="URN92937.1"/>
    <property type="molecule type" value="Genomic_DNA"/>
</dbReference>
<accession>A0A9J6ZAR9</accession>
<dbReference type="Proteomes" id="UP001056756">
    <property type="component" value="Chromosome"/>
</dbReference>
<protein>
    <recommendedName>
        <fullName evidence="1">Cation efflux protein cytoplasmic domain-containing protein</fullName>
    </recommendedName>
</protein>
<dbReference type="KEGG" id="plig:NAG76_13910"/>
<proteinExistence type="predicted"/>
<dbReference type="InterPro" id="IPR036837">
    <property type="entry name" value="Cation_efflux_CTD_sf"/>
</dbReference>
<feature type="domain" description="Cation efflux protein cytoplasmic" evidence="1">
    <location>
        <begin position="32"/>
        <end position="107"/>
    </location>
</feature>
<evidence type="ECO:0000259" key="1">
    <source>
        <dbReference type="Pfam" id="PF16916"/>
    </source>
</evidence>
<evidence type="ECO:0000313" key="3">
    <source>
        <dbReference type="Proteomes" id="UP001056756"/>
    </source>
</evidence>
<dbReference type="Gene3D" id="3.30.70.1350">
    <property type="entry name" value="Cation efflux protein, cytoplasmic domain"/>
    <property type="match status" value="1"/>
</dbReference>
<name>A0A9J6ZAR9_9BACL</name>
<dbReference type="Pfam" id="PF16916">
    <property type="entry name" value="ZT_dimer"/>
    <property type="match status" value="1"/>
</dbReference>
<dbReference type="InterPro" id="IPR027470">
    <property type="entry name" value="Cation_efflux_CTD"/>
</dbReference>